<accession>A0A1S3NWP6</accession>
<keyword evidence="1 5" id="KW-0489">Methyltransferase</keyword>
<feature type="region of interest" description="Disordered" evidence="3">
    <location>
        <begin position="1"/>
        <end position="75"/>
    </location>
</feature>
<reference evidence="5" key="1">
    <citation type="submission" date="2025-08" db="UniProtKB">
        <authorList>
            <consortium name="RefSeq"/>
        </authorList>
    </citation>
    <scope>IDENTIFICATION</scope>
</reference>
<organism evidence="4 5">
    <name type="scientific">Salmo salar</name>
    <name type="common">Atlantic salmon</name>
    <dbReference type="NCBI Taxonomy" id="8030"/>
    <lineage>
        <taxon>Eukaryota</taxon>
        <taxon>Metazoa</taxon>
        <taxon>Chordata</taxon>
        <taxon>Craniata</taxon>
        <taxon>Vertebrata</taxon>
        <taxon>Euteleostomi</taxon>
        <taxon>Actinopterygii</taxon>
        <taxon>Neopterygii</taxon>
        <taxon>Teleostei</taxon>
        <taxon>Protacanthopterygii</taxon>
        <taxon>Salmoniformes</taxon>
        <taxon>Salmonidae</taxon>
        <taxon>Salmoninae</taxon>
        <taxon>Salmo</taxon>
    </lineage>
</organism>
<dbReference type="STRING" id="8030.ENSSSAP00000118413"/>
<dbReference type="KEGG" id="sasa:106581893"/>
<proteinExistence type="predicted"/>
<evidence type="ECO:0000256" key="2">
    <source>
        <dbReference type="ARBA" id="ARBA00022691"/>
    </source>
</evidence>
<gene>
    <name evidence="5" type="primary">LOC106581893</name>
</gene>
<feature type="compositionally biased region" description="Polar residues" evidence="3">
    <location>
        <begin position="24"/>
        <end position="38"/>
    </location>
</feature>
<dbReference type="GO" id="GO:0008168">
    <property type="term" value="F:methyltransferase activity"/>
    <property type="evidence" value="ECO:0007669"/>
    <property type="project" value="UniProtKB-KW"/>
</dbReference>
<keyword evidence="2" id="KW-0949">S-adenosyl-L-methionine</keyword>
<dbReference type="InterPro" id="IPR029063">
    <property type="entry name" value="SAM-dependent_MTases_sf"/>
</dbReference>
<dbReference type="PaxDb" id="8030-ENSSSAP00000118413"/>
<dbReference type="Proteomes" id="UP001652741">
    <property type="component" value="Chromosome ssa21"/>
</dbReference>
<keyword evidence="1 5" id="KW-0808">Transferase</keyword>
<name>A0A1S3NWP6_SALSA</name>
<dbReference type="OMA" id="YPHGCLQ"/>
<keyword evidence="4" id="KW-1185">Reference proteome</keyword>
<dbReference type="OrthoDB" id="413520at2759"/>
<dbReference type="GO" id="GO:0032259">
    <property type="term" value="P:methylation"/>
    <property type="evidence" value="ECO:0007669"/>
    <property type="project" value="UniProtKB-KW"/>
</dbReference>
<dbReference type="Pfam" id="PF10294">
    <property type="entry name" value="Methyltransf_16"/>
    <property type="match status" value="1"/>
</dbReference>
<feature type="compositionally biased region" description="Basic residues" evidence="3">
    <location>
        <begin position="1"/>
        <end position="23"/>
    </location>
</feature>
<evidence type="ECO:0000256" key="3">
    <source>
        <dbReference type="SAM" id="MobiDB-lite"/>
    </source>
</evidence>
<evidence type="ECO:0000256" key="1">
    <source>
        <dbReference type="ARBA" id="ARBA00022603"/>
    </source>
</evidence>
<dbReference type="RefSeq" id="XP_014019804.1">
    <property type="nucleotide sequence ID" value="XM_014164329.2"/>
</dbReference>
<dbReference type="Gene3D" id="3.40.50.150">
    <property type="entry name" value="Vaccinia Virus protein VP39"/>
    <property type="match status" value="1"/>
</dbReference>
<dbReference type="SUPFAM" id="SSF53335">
    <property type="entry name" value="S-adenosyl-L-methionine-dependent methyltransferases"/>
    <property type="match status" value="1"/>
</dbReference>
<dbReference type="PANTHER" id="PTHR14614">
    <property type="entry name" value="HEPATOCELLULAR CARCINOMA-ASSOCIATED ANTIGEN"/>
    <property type="match status" value="1"/>
</dbReference>
<feature type="compositionally biased region" description="Basic and acidic residues" evidence="3">
    <location>
        <begin position="39"/>
        <end position="56"/>
    </location>
</feature>
<dbReference type="AlphaFoldDB" id="A0A1S3NWP6"/>
<dbReference type="InterPro" id="IPR019410">
    <property type="entry name" value="Methyltransf_16"/>
</dbReference>
<dbReference type="SMR" id="A0A1S3NWP6"/>
<evidence type="ECO:0000313" key="5">
    <source>
        <dbReference type="RefSeq" id="XP_014019804.1"/>
    </source>
</evidence>
<dbReference type="PANTHER" id="PTHR14614:SF13">
    <property type="entry name" value="PROTEIN-LYSINE METHYLTRANSFERASE METTL21C"/>
    <property type="match status" value="1"/>
</dbReference>
<dbReference type="GeneID" id="106581893"/>
<sequence>MLASYKHRMQKVSHKDRERHHHLTQCSVAMETSSTAKQSDQEVPKKERTDGEPGENREEEETMENGTAGEGKQWFPNLNMVSDRKQMASEALDRLNVWEPSVYYTLGKESFSIAGYEICIRESLDSYGALIWPGAVALSQFLENNRQQVNLLDKAVLEIGAGTGLLSIVASLLGAWVTATDLPEILPNLTFNLSRNSKSRCRYTPQVRALTWGQDLERDFPCTSCHYDYVLAADVVYHHDYLEELLATMRHFCRPASGTTLLWANKVRFQSDLRFKESFEGCFNTTLLTELEEGDVRIYKATARE</sequence>
<protein>
    <submittedName>
        <fullName evidence="5">Protein-lysine methyltransferase METTL21C</fullName>
    </submittedName>
</protein>
<evidence type="ECO:0000313" key="4">
    <source>
        <dbReference type="Proteomes" id="UP001652741"/>
    </source>
</evidence>